<dbReference type="PANTHER" id="PTHR32370">
    <property type="entry name" value="OS12G0117600 PROTEIN"/>
    <property type="match status" value="1"/>
</dbReference>
<evidence type="ECO:0000259" key="4">
    <source>
        <dbReference type="PROSITE" id="PS51649"/>
    </source>
</evidence>
<evidence type="ECO:0000256" key="1">
    <source>
        <dbReference type="ARBA" id="ARBA00022786"/>
    </source>
</evidence>
<dbReference type="PROSITE" id="PS51649">
    <property type="entry name" value="NPH3"/>
    <property type="match status" value="1"/>
</dbReference>
<comment type="similarity">
    <text evidence="2">Belongs to the NPH3 family.</text>
</comment>
<reference evidence="5" key="2">
    <citation type="journal article" date="2024" name="Plant">
        <title>Genomic evolution and insights into agronomic trait innovations of Sesamum species.</title>
        <authorList>
            <person name="Miao H."/>
            <person name="Wang L."/>
            <person name="Qu L."/>
            <person name="Liu H."/>
            <person name="Sun Y."/>
            <person name="Le M."/>
            <person name="Wang Q."/>
            <person name="Wei S."/>
            <person name="Zheng Y."/>
            <person name="Lin W."/>
            <person name="Duan Y."/>
            <person name="Cao H."/>
            <person name="Xiong S."/>
            <person name="Wang X."/>
            <person name="Wei L."/>
            <person name="Li C."/>
            <person name="Ma Q."/>
            <person name="Ju M."/>
            <person name="Zhao R."/>
            <person name="Li G."/>
            <person name="Mu C."/>
            <person name="Tian Q."/>
            <person name="Mei H."/>
            <person name="Zhang T."/>
            <person name="Gao T."/>
            <person name="Zhang H."/>
        </authorList>
    </citation>
    <scope>NUCLEOTIDE SEQUENCE</scope>
    <source>
        <strain evidence="5">3651</strain>
    </source>
</reference>
<proteinExistence type="inferred from homology"/>
<dbReference type="EMBL" id="JACGWO010000005">
    <property type="protein sequence ID" value="KAK4428050.1"/>
    <property type="molecule type" value="Genomic_DNA"/>
</dbReference>
<dbReference type="InterPro" id="IPR027356">
    <property type="entry name" value="NPH3_dom"/>
</dbReference>
<feature type="domain" description="NPH3" evidence="4">
    <location>
        <begin position="18"/>
        <end position="291"/>
    </location>
</feature>
<reference evidence="5" key="1">
    <citation type="submission" date="2020-06" db="EMBL/GenBank/DDBJ databases">
        <authorList>
            <person name="Li T."/>
            <person name="Hu X."/>
            <person name="Zhang T."/>
            <person name="Song X."/>
            <person name="Zhang H."/>
            <person name="Dai N."/>
            <person name="Sheng W."/>
            <person name="Hou X."/>
            <person name="Wei L."/>
        </authorList>
    </citation>
    <scope>NUCLEOTIDE SEQUENCE</scope>
    <source>
        <strain evidence="5">3651</strain>
        <tissue evidence="5">Leaf</tissue>
    </source>
</reference>
<keyword evidence="3" id="KW-0175">Coiled coil</keyword>
<accession>A0AAE1YD49</accession>
<gene>
    <name evidence="5" type="ORF">Salat_1574000</name>
</gene>
<evidence type="ECO:0000256" key="3">
    <source>
        <dbReference type="SAM" id="Coils"/>
    </source>
</evidence>
<organism evidence="5 6">
    <name type="scientific">Sesamum alatum</name>
    <dbReference type="NCBI Taxonomy" id="300844"/>
    <lineage>
        <taxon>Eukaryota</taxon>
        <taxon>Viridiplantae</taxon>
        <taxon>Streptophyta</taxon>
        <taxon>Embryophyta</taxon>
        <taxon>Tracheophyta</taxon>
        <taxon>Spermatophyta</taxon>
        <taxon>Magnoliopsida</taxon>
        <taxon>eudicotyledons</taxon>
        <taxon>Gunneridae</taxon>
        <taxon>Pentapetalae</taxon>
        <taxon>asterids</taxon>
        <taxon>lamiids</taxon>
        <taxon>Lamiales</taxon>
        <taxon>Pedaliaceae</taxon>
        <taxon>Sesamum</taxon>
    </lineage>
</organism>
<comment type="caution">
    <text evidence="5">The sequence shown here is derived from an EMBL/GenBank/DDBJ whole genome shotgun (WGS) entry which is preliminary data.</text>
</comment>
<dbReference type="InterPro" id="IPR043454">
    <property type="entry name" value="NPH3/RPT2-like"/>
</dbReference>
<keyword evidence="1" id="KW-0833">Ubl conjugation pathway</keyword>
<sequence>MQNSSPESVTLSNKLARSPSDQRWSDVLDTDGFIKTLSGIQGKGVRPDLIGSIITHYASKWLPDLAGDGPTTAVSSFQDSPESITVSWMKQKLLIESLVGILPPEQDSVPCNFLLRLLRLANMVGVEAKCLIELEKRVSWQLDRASLKELMIPCFSHTSATLLDCELVLRLVRGFVSSEEVVRSGAALTKVAKLVDCYLAEAAVDSHLTLPEFFALACAVPSHARPTDDGVYRAVDIYLKAHPGLPKQYRNRLCTLIDNRKLSAEASLHAARNERLPVRAVIQVLLSEQTKLSKHVDWSGPLSSIRSPAVGPEGPARCMSRRDQMVTQQMEIKRLKEDVLRLQSQCMKMEGVIEQLLEKKKGSFRWKKLLELQCLRPANDHDRFLNHYVEA</sequence>
<name>A0AAE1YD49_9LAMI</name>
<evidence type="ECO:0000313" key="6">
    <source>
        <dbReference type="Proteomes" id="UP001293254"/>
    </source>
</evidence>
<dbReference type="Pfam" id="PF03000">
    <property type="entry name" value="NPH3"/>
    <property type="match status" value="1"/>
</dbReference>
<dbReference type="AlphaFoldDB" id="A0AAE1YD49"/>
<evidence type="ECO:0000256" key="2">
    <source>
        <dbReference type="PROSITE-ProRule" id="PRU00982"/>
    </source>
</evidence>
<keyword evidence="6" id="KW-1185">Reference proteome</keyword>
<evidence type="ECO:0000313" key="5">
    <source>
        <dbReference type="EMBL" id="KAK4428050.1"/>
    </source>
</evidence>
<dbReference type="Proteomes" id="UP001293254">
    <property type="component" value="Unassembled WGS sequence"/>
</dbReference>
<feature type="coiled-coil region" evidence="3">
    <location>
        <begin position="325"/>
        <end position="359"/>
    </location>
</feature>
<protein>
    <submittedName>
        <fullName evidence="5">Coleoptile phototropism protein 1</fullName>
    </submittedName>
</protein>